<evidence type="ECO:0000256" key="5">
    <source>
        <dbReference type="RuleBase" id="RU362125"/>
    </source>
</evidence>
<dbReference type="InterPro" id="IPR046373">
    <property type="entry name" value="Acyl-CoA_Oxase/DH_mid-dom_sf"/>
</dbReference>
<dbReference type="Gene3D" id="2.40.110.10">
    <property type="entry name" value="Butyryl-CoA Dehydrogenase, subunit A, domain 2"/>
    <property type="match status" value="1"/>
</dbReference>
<dbReference type="InterPro" id="IPR006089">
    <property type="entry name" value="Acyl-CoA_DH_CS"/>
</dbReference>
<feature type="domain" description="Acyl-CoA dehydrogenase/oxidase N-terminal" evidence="8">
    <location>
        <begin position="31"/>
        <end position="134"/>
    </location>
</feature>
<dbReference type="Gene3D" id="1.20.140.10">
    <property type="entry name" value="Butyryl-CoA Dehydrogenase, subunit A, domain 3"/>
    <property type="match status" value="1"/>
</dbReference>
<dbReference type="PANTHER" id="PTHR43188:SF1">
    <property type="entry name" value="ACYL-COA DEHYDROGENASE"/>
    <property type="match status" value="1"/>
</dbReference>
<dbReference type="InterPro" id="IPR009075">
    <property type="entry name" value="AcylCo_DH/oxidase_C"/>
</dbReference>
<dbReference type="InterPro" id="IPR009100">
    <property type="entry name" value="AcylCoA_DH/oxidase_NM_dom_sf"/>
</dbReference>
<dbReference type="EMBL" id="JANTHX010000007">
    <property type="protein sequence ID" value="MCS0499542.1"/>
    <property type="molecule type" value="Genomic_DNA"/>
</dbReference>
<dbReference type="InterPro" id="IPR045008">
    <property type="entry name" value="ACX4-like"/>
</dbReference>
<dbReference type="Proteomes" id="UP001205337">
    <property type="component" value="Unassembled WGS sequence"/>
</dbReference>
<reference evidence="9 10" key="1">
    <citation type="submission" date="2022-08" db="EMBL/GenBank/DDBJ databases">
        <authorList>
            <person name="Li F."/>
        </authorList>
    </citation>
    <scope>NUCLEOTIDE SEQUENCE [LARGE SCALE GENOMIC DNA]</scope>
    <source>
        <strain evidence="9 10">10F1B-8-1</strain>
    </source>
</reference>
<keyword evidence="4 5" id="KW-0274">FAD</keyword>
<evidence type="ECO:0000256" key="1">
    <source>
        <dbReference type="ARBA" id="ARBA00001974"/>
    </source>
</evidence>
<dbReference type="Gene3D" id="1.10.540.10">
    <property type="entry name" value="Acyl-CoA dehydrogenase/oxidase, N-terminal domain"/>
    <property type="match status" value="1"/>
</dbReference>
<organism evidence="9 10">
    <name type="scientific">Protaetiibacter mangrovi</name>
    <dbReference type="NCBI Taxonomy" id="2970926"/>
    <lineage>
        <taxon>Bacteria</taxon>
        <taxon>Bacillati</taxon>
        <taxon>Actinomycetota</taxon>
        <taxon>Actinomycetes</taxon>
        <taxon>Micrococcales</taxon>
        <taxon>Microbacteriaceae</taxon>
        <taxon>Protaetiibacter</taxon>
    </lineage>
</organism>
<proteinExistence type="inferred from homology"/>
<protein>
    <submittedName>
        <fullName evidence="9">Acyl-CoA dehydrogenase family protein</fullName>
    </submittedName>
</protein>
<keyword evidence="3 5" id="KW-0285">Flavoprotein</keyword>
<dbReference type="PANTHER" id="PTHR43188">
    <property type="entry name" value="ACYL-COENZYME A OXIDASE"/>
    <property type="match status" value="1"/>
</dbReference>
<dbReference type="InterPro" id="IPR036250">
    <property type="entry name" value="AcylCo_DH-like_C"/>
</dbReference>
<dbReference type="PROSITE" id="PS00073">
    <property type="entry name" value="ACYL_COA_DH_2"/>
    <property type="match status" value="1"/>
</dbReference>
<dbReference type="Pfam" id="PF02771">
    <property type="entry name" value="Acyl-CoA_dh_N"/>
    <property type="match status" value="1"/>
</dbReference>
<dbReference type="InterPro" id="IPR013786">
    <property type="entry name" value="AcylCoA_DH/ox_N"/>
</dbReference>
<sequence>MTTATLENALLDVDFYHVQELLSDVEQERAVRIRDFLEREVTPIIEDHWERAEFPHRITPGFPELGVYGPLWEESRLWENTALYRGWVALEFGRNDASVATFVGVHSGLAMNAIGMCGDAAQRAEWLPKMARGELIGAFGLTEPLHGSDTARGLETTARREGDEWVLNGAKRWIGNATFADVVVIWARDVADDQVKGFIVETATAPGFTATKIERKQSLRVVQNADITLVDVRVPEERRLQLGNGFRDTARVLALTRAEVAWQAVGNAVGAYEAAVRYVVEREQFGRKLGSFQLIQDLLSKSLGNITASIAMCARLSQMMDEGRPYDQQAALAKAFVTASGRQVVAWCREALGGNGIQLDQGVARRFADAEALYTYEGTYQMNNLIVGRSITGLSAFV</sequence>
<dbReference type="InterPro" id="IPR006091">
    <property type="entry name" value="Acyl-CoA_Oxase/DH_mid-dom"/>
</dbReference>
<evidence type="ECO:0000259" key="6">
    <source>
        <dbReference type="Pfam" id="PF00441"/>
    </source>
</evidence>
<feature type="domain" description="Acyl-CoA oxidase/dehydrogenase middle" evidence="7">
    <location>
        <begin position="138"/>
        <end position="232"/>
    </location>
</feature>
<evidence type="ECO:0000256" key="3">
    <source>
        <dbReference type="ARBA" id="ARBA00022630"/>
    </source>
</evidence>
<comment type="similarity">
    <text evidence="2 5">Belongs to the acyl-CoA dehydrogenase family.</text>
</comment>
<evidence type="ECO:0000256" key="4">
    <source>
        <dbReference type="ARBA" id="ARBA00022827"/>
    </source>
</evidence>
<name>A0ABT1ZFS4_9MICO</name>
<dbReference type="Pfam" id="PF02770">
    <property type="entry name" value="Acyl-CoA_dh_M"/>
    <property type="match status" value="1"/>
</dbReference>
<keyword evidence="10" id="KW-1185">Reference proteome</keyword>
<dbReference type="InterPro" id="IPR037069">
    <property type="entry name" value="AcylCoA_DH/ox_N_sf"/>
</dbReference>
<dbReference type="Pfam" id="PF00441">
    <property type="entry name" value="Acyl-CoA_dh_1"/>
    <property type="match status" value="1"/>
</dbReference>
<comment type="cofactor">
    <cofactor evidence="1 5">
        <name>FAD</name>
        <dbReference type="ChEBI" id="CHEBI:57692"/>
    </cofactor>
</comment>
<evidence type="ECO:0000256" key="2">
    <source>
        <dbReference type="ARBA" id="ARBA00009347"/>
    </source>
</evidence>
<evidence type="ECO:0000313" key="10">
    <source>
        <dbReference type="Proteomes" id="UP001205337"/>
    </source>
</evidence>
<accession>A0ABT1ZFS4</accession>
<dbReference type="SUPFAM" id="SSF56645">
    <property type="entry name" value="Acyl-CoA dehydrogenase NM domain-like"/>
    <property type="match status" value="1"/>
</dbReference>
<keyword evidence="5" id="KW-0560">Oxidoreductase</keyword>
<comment type="caution">
    <text evidence="9">The sequence shown here is derived from an EMBL/GenBank/DDBJ whole genome shotgun (WGS) entry which is preliminary data.</text>
</comment>
<dbReference type="RefSeq" id="WP_258798591.1">
    <property type="nucleotide sequence ID" value="NZ_JANTHX010000007.1"/>
</dbReference>
<feature type="domain" description="Acyl-CoA dehydrogenase/oxidase C-terminal" evidence="6">
    <location>
        <begin position="243"/>
        <end position="391"/>
    </location>
</feature>
<evidence type="ECO:0000259" key="8">
    <source>
        <dbReference type="Pfam" id="PF02771"/>
    </source>
</evidence>
<dbReference type="SUPFAM" id="SSF47203">
    <property type="entry name" value="Acyl-CoA dehydrogenase C-terminal domain-like"/>
    <property type="match status" value="1"/>
</dbReference>
<gene>
    <name evidence="9" type="ORF">NUH29_08255</name>
</gene>
<evidence type="ECO:0000259" key="7">
    <source>
        <dbReference type="Pfam" id="PF02770"/>
    </source>
</evidence>
<evidence type="ECO:0000313" key="9">
    <source>
        <dbReference type="EMBL" id="MCS0499542.1"/>
    </source>
</evidence>